<dbReference type="GO" id="GO:0033922">
    <property type="term" value="F:peptidoglycan beta-N-acetylmuramidase activity"/>
    <property type="evidence" value="ECO:0007669"/>
    <property type="project" value="InterPro"/>
</dbReference>
<dbReference type="Gene3D" id="3.40.50.12170">
    <property type="entry name" value="Uncharacterised protein PF07075, DUF1343"/>
    <property type="match status" value="1"/>
</dbReference>
<keyword evidence="4" id="KW-1185">Reference proteome</keyword>
<gene>
    <name evidence="3" type="ORF">SAMN05660836_02204</name>
</gene>
<dbReference type="AlphaFoldDB" id="A0A1I4VCD2"/>
<name>A0A1I4VCD2_9BACT</name>
<evidence type="ECO:0000259" key="2">
    <source>
        <dbReference type="Pfam" id="PF07075"/>
    </source>
</evidence>
<dbReference type="PANTHER" id="PTHR42915:SF1">
    <property type="entry name" value="PEPTIDOGLYCAN BETA-N-ACETYLMURAMIDASE NAMZ"/>
    <property type="match status" value="1"/>
</dbReference>
<accession>A0A1I4VCD2</accession>
<evidence type="ECO:0000313" key="3">
    <source>
        <dbReference type="EMBL" id="SFM98852.1"/>
    </source>
</evidence>
<dbReference type="Proteomes" id="UP000199611">
    <property type="component" value="Unassembled WGS sequence"/>
</dbReference>
<feature type="compositionally biased region" description="Basic and acidic residues" evidence="1">
    <location>
        <begin position="258"/>
        <end position="267"/>
    </location>
</feature>
<dbReference type="PANTHER" id="PTHR42915">
    <property type="entry name" value="HYPOTHETICAL 460 KDA PROTEIN IN FEUA-SIGW INTERGENIC REGION [PRECURSOR]"/>
    <property type="match status" value="1"/>
</dbReference>
<dbReference type="Gene3D" id="3.90.1150.140">
    <property type="match status" value="1"/>
</dbReference>
<reference evidence="3 4" key="1">
    <citation type="submission" date="2016-10" db="EMBL/GenBank/DDBJ databases">
        <authorList>
            <person name="de Groot N.N."/>
        </authorList>
    </citation>
    <scope>NUCLEOTIDE SEQUENCE [LARGE SCALE GENOMIC DNA]</scope>
    <source>
        <strain evidence="3 4">DSM 9990</strain>
    </source>
</reference>
<dbReference type="Pfam" id="PF07075">
    <property type="entry name" value="NamZ_N"/>
    <property type="match status" value="1"/>
</dbReference>
<dbReference type="EMBL" id="FOUU01000009">
    <property type="protein sequence ID" value="SFM98852.1"/>
    <property type="molecule type" value="Genomic_DNA"/>
</dbReference>
<dbReference type="InterPro" id="IPR008302">
    <property type="entry name" value="NamZ"/>
</dbReference>
<dbReference type="InterPro" id="IPR048502">
    <property type="entry name" value="NamZ_N"/>
</dbReference>
<proteinExistence type="predicted"/>
<protein>
    <recommendedName>
        <fullName evidence="2">Peptidoglycan beta-N-acetylmuramidase NamZ N-terminal domain-containing protein</fullName>
    </recommendedName>
</protein>
<organism evidence="3 4">
    <name type="scientific">Thermodesulforhabdus norvegica</name>
    <dbReference type="NCBI Taxonomy" id="39841"/>
    <lineage>
        <taxon>Bacteria</taxon>
        <taxon>Pseudomonadati</taxon>
        <taxon>Thermodesulfobacteriota</taxon>
        <taxon>Syntrophobacteria</taxon>
        <taxon>Syntrophobacterales</taxon>
        <taxon>Thermodesulforhabdaceae</taxon>
        <taxon>Thermodesulforhabdus</taxon>
    </lineage>
</organism>
<dbReference type="OrthoDB" id="5705574at2"/>
<sequence>MAATVLGCDRLIRNLPRRLRLGSVALLCNQASVTGTLRPLPEELVKNGIRLRFILSPQHGFFSEKQANMIESGHEFHPALGIPIYSLYGPMFSPPPELFEDIDYLLVDLQDVGTRVYTYMTTMGLVLEALSGRDVRVIILDRPNPIGTDVVEGNVVEPGYRSFVGRYLLPMRHGLTPGEYALWVAMEKGLDVDIQVITMENWSPDLHHPETGLRWIFPSPNMPSYETALVYPGMVLLEGIVTPNWTGPVIRGKSGPGKGERDGRESRQAGSYPKMDSQS</sequence>
<evidence type="ECO:0000313" key="4">
    <source>
        <dbReference type="Proteomes" id="UP000199611"/>
    </source>
</evidence>
<feature type="domain" description="Peptidoglycan beta-N-acetylmuramidase NamZ N-terminal" evidence="2">
    <location>
        <begin position="24"/>
        <end position="225"/>
    </location>
</feature>
<dbReference type="STRING" id="39841.SAMN05660836_02204"/>
<feature type="region of interest" description="Disordered" evidence="1">
    <location>
        <begin position="248"/>
        <end position="279"/>
    </location>
</feature>
<evidence type="ECO:0000256" key="1">
    <source>
        <dbReference type="SAM" id="MobiDB-lite"/>
    </source>
</evidence>